<dbReference type="SUPFAM" id="SSF54928">
    <property type="entry name" value="RNA-binding domain, RBD"/>
    <property type="match status" value="2"/>
</dbReference>
<dbReference type="InterPro" id="IPR012677">
    <property type="entry name" value="Nucleotide-bd_a/b_plait_sf"/>
</dbReference>
<sequence>MNSSGPAYPLASLYVGDLHPDVTEAMLYQKFSPAGPIMSIRVCRDIITRRSLGYAYINFQQPADAECALDTMNYEVIKGRPIRIMWSQRDPGLRKSGVGNIFIKNMDESIDNKALYDTFSAFGNILSCKVVCDENGSKGYGFVHFETHEAANRAIETMNGMLLNDRKVFVGHFKSRKEREAEFGAKAMEFTNVYIKNFGEDFDDNKLREVFSEYGKTLSVRVMVDERGRSRGFGFVNYENHEDAQKAVEEMNGKELNGRVIYVGRAQKRLERQGELKRKFEQIKQERIHRYQGVNLYVKNLDDGIDDERLRKEFAPYGTITSAKVMTDGGKSKGFGFVCFSSPEEATKAVTEMNGRIVSTKPLYVALAQRKEERKAILTNQYMQRLASVRAMPGPIIGSYQQSSGYFVPAVPQPQGRSFYAPNTVASIRAAPRWTTQPPRPQAPGPYPTQLLRPAPPRRPSTPISTMRQASTQAPRVLSNTQRMANIGTQTTNGRAPLSSAIVRGVSQYKYSAGVRNVQHVIAMPGQVPVQQVMEPAVVVRGQEPLTASMLAAAPLMEQKQLLGERLYPLIQAMHPTLAGKITGMLLEIDNSELLHMLESPESLQSKVSRRAPRALLSYEDSVCAEGIWRGSCQTHGYYAIY</sequence>
<comment type="subunit">
    <text evidence="7">Interacts with dazl in an RNA-independent manner. The C-terminus can self-associate and also interact with the C-terminus of pabpc1, independently of RNA. RRM 1 and RRM 2 interact with both eif4g1 and paip1, and the C-terminus also interacts with paip1. Prior to oocyte maturation, found in a complex with dazl and pum2 proteins and spdy1 mRNA; pum2 dissociates from the complex during maturation. Interacts with the translation termination factor sup35/erf3.</text>
</comment>
<dbReference type="Gene3D" id="1.10.1900.10">
    <property type="entry name" value="c-terminal domain of poly(a) binding protein"/>
    <property type="match status" value="1"/>
</dbReference>
<dbReference type="SMART" id="SM00361">
    <property type="entry name" value="RRM_1"/>
    <property type="match status" value="3"/>
</dbReference>
<reference evidence="13" key="1">
    <citation type="journal article" date="2021" name="Cell">
        <title>Tracing the genetic footprints of vertebrate landing in non-teleost ray-finned fishes.</title>
        <authorList>
            <person name="Bi X."/>
            <person name="Wang K."/>
            <person name="Yang L."/>
            <person name="Pan H."/>
            <person name="Jiang H."/>
            <person name="Wei Q."/>
            <person name="Fang M."/>
            <person name="Yu H."/>
            <person name="Zhu C."/>
            <person name="Cai Y."/>
            <person name="He Y."/>
            <person name="Gan X."/>
            <person name="Zeng H."/>
            <person name="Yu D."/>
            <person name="Zhu Y."/>
            <person name="Jiang H."/>
            <person name="Qiu Q."/>
            <person name="Yang H."/>
            <person name="Zhang Y.E."/>
            <person name="Wang W."/>
            <person name="Zhu M."/>
            <person name="He S."/>
            <person name="Zhang G."/>
        </authorList>
    </citation>
    <scope>NUCLEOTIDE SEQUENCE</scope>
    <source>
        <strain evidence="13">Allg_001</strain>
    </source>
</reference>
<dbReference type="InterPro" id="IPR002004">
    <property type="entry name" value="PABP_HYD_C"/>
</dbReference>
<comment type="function">
    <text evidence="9">Binds the poly(A) tail of mRNA.</text>
</comment>
<feature type="compositionally biased region" description="Pro residues" evidence="10">
    <location>
        <begin position="438"/>
        <end position="447"/>
    </location>
</feature>
<feature type="domain" description="RRM" evidence="11">
    <location>
        <begin position="294"/>
        <end position="370"/>
    </location>
</feature>
<dbReference type="SMART" id="SM00517">
    <property type="entry name" value="PolyA"/>
    <property type="match status" value="1"/>
</dbReference>
<dbReference type="AlphaFoldDB" id="A0A8J7NVF3"/>
<dbReference type="FunFam" id="3.30.70.330:FF:000049">
    <property type="entry name" value="Polyadenylate-binding protein"/>
    <property type="match status" value="1"/>
</dbReference>
<evidence type="ECO:0000256" key="9">
    <source>
        <dbReference type="RuleBase" id="RU362004"/>
    </source>
</evidence>
<dbReference type="InterPro" id="IPR003954">
    <property type="entry name" value="RRM_euk-type"/>
</dbReference>
<dbReference type="InterPro" id="IPR035979">
    <property type="entry name" value="RBD_domain_sf"/>
</dbReference>
<dbReference type="Gene3D" id="3.30.70.330">
    <property type="match status" value="4"/>
</dbReference>
<feature type="domain" description="RRM" evidence="11">
    <location>
        <begin position="99"/>
        <end position="175"/>
    </location>
</feature>
<evidence type="ECO:0000256" key="1">
    <source>
        <dbReference type="ARBA" id="ARBA00004496"/>
    </source>
</evidence>
<gene>
    <name evidence="13" type="primary">Epabp</name>
    <name evidence="13" type="ORF">GTO95_0016348</name>
</gene>
<proteinExistence type="inferred from homology"/>
<dbReference type="Pfam" id="PF00658">
    <property type="entry name" value="MLLE"/>
    <property type="match status" value="1"/>
</dbReference>
<dbReference type="GO" id="GO:0003729">
    <property type="term" value="F:mRNA binding"/>
    <property type="evidence" value="ECO:0007669"/>
    <property type="project" value="TreeGrafter"/>
</dbReference>
<keyword evidence="14" id="KW-1185">Reference proteome</keyword>
<evidence type="ECO:0000256" key="3">
    <source>
        <dbReference type="ARBA" id="ARBA00022490"/>
    </source>
</evidence>
<dbReference type="CDD" id="cd12381">
    <property type="entry name" value="RRM4_I_PABPs"/>
    <property type="match status" value="1"/>
</dbReference>
<comment type="caution">
    <text evidence="13">The sequence shown here is derived from an EMBL/GenBank/DDBJ whole genome shotgun (WGS) entry which is preliminary data.</text>
</comment>
<keyword evidence="5 8" id="KW-0694">RNA-binding</keyword>
<evidence type="ECO:0000313" key="13">
    <source>
        <dbReference type="EMBL" id="MBN3320457.1"/>
    </source>
</evidence>
<organism evidence="13 14">
    <name type="scientific">Atractosteus spatula</name>
    <name type="common">Alligator gar</name>
    <name type="synonym">Lepisosteus spatula</name>
    <dbReference type="NCBI Taxonomy" id="7917"/>
    <lineage>
        <taxon>Eukaryota</taxon>
        <taxon>Metazoa</taxon>
        <taxon>Chordata</taxon>
        <taxon>Craniata</taxon>
        <taxon>Vertebrata</taxon>
        <taxon>Euteleostomi</taxon>
        <taxon>Actinopterygii</taxon>
        <taxon>Neopterygii</taxon>
        <taxon>Holostei</taxon>
        <taxon>Semionotiformes</taxon>
        <taxon>Lepisosteidae</taxon>
        <taxon>Atractosteus</taxon>
    </lineage>
</organism>
<dbReference type="SUPFAM" id="SSF63570">
    <property type="entry name" value="PABC (PABP) domain"/>
    <property type="match status" value="1"/>
</dbReference>
<evidence type="ECO:0000256" key="7">
    <source>
        <dbReference type="ARBA" id="ARBA00066197"/>
    </source>
</evidence>
<dbReference type="InterPro" id="IPR050502">
    <property type="entry name" value="Euk_RNA-bind_prot"/>
</dbReference>
<evidence type="ECO:0000313" key="14">
    <source>
        <dbReference type="Proteomes" id="UP000736164"/>
    </source>
</evidence>
<dbReference type="GO" id="GO:0005737">
    <property type="term" value="C:cytoplasm"/>
    <property type="evidence" value="ECO:0007669"/>
    <property type="project" value="UniProtKB-SubCell"/>
</dbReference>
<dbReference type="CDD" id="cd12378">
    <property type="entry name" value="RRM1_I_PABPs"/>
    <property type="match status" value="1"/>
</dbReference>
<keyword evidence="4" id="KW-0677">Repeat</keyword>
<dbReference type="PROSITE" id="PS50102">
    <property type="entry name" value="RRM"/>
    <property type="match status" value="4"/>
</dbReference>
<dbReference type="InterPro" id="IPR034364">
    <property type="entry name" value="PABP_RRM1"/>
</dbReference>
<feature type="compositionally biased region" description="Polar residues" evidence="10">
    <location>
        <begin position="462"/>
        <end position="477"/>
    </location>
</feature>
<dbReference type="FunFam" id="3.30.70.330:FF:000021">
    <property type="entry name" value="Polyadenylate-binding protein"/>
    <property type="match status" value="1"/>
</dbReference>
<evidence type="ECO:0000256" key="4">
    <source>
        <dbReference type="ARBA" id="ARBA00022737"/>
    </source>
</evidence>
<dbReference type="PROSITE" id="PS51309">
    <property type="entry name" value="PABC"/>
    <property type="match status" value="1"/>
</dbReference>
<keyword evidence="3 9" id="KW-0963">Cytoplasm</keyword>
<name>A0A8J7NVF3_ATRSP</name>
<feature type="domain" description="RRM" evidence="11">
    <location>
        <begin position="11"/>
        <end position="89"/>
    </location>
</feature>
<dbReference type="InterPro" id="IPR000504">
    <property type="entry name" value="RRM_dom"/>
</dbReference>
<evidence type="ECO:0000256" key="10">
    <source>
        <dbReference type="SAM" id="MobiDB-lite"/>
    </source>
</evidence>
<comment type="function">
    <text evidence="6">Binds and protects the poly(A) tail of mRNA with or without an AU-rich element (ARE) and prevents mRNA deadenylation. Stimulates the translation of mRNAs to which it is bound during early development.</text>
</comment>
<evidence type="ECO:0000256" key="2">
    <source>
        <dbReference type="ARBA" id="ARBA00008557"/>
    </source>
</evidence>
<dbReference type="EMBL" id="JAAWVO010051710">
    <property type="protein sequence ID" value="MBN3320457.1"/>
    <property type="molecule type" value="Genomic_DNA"/>
</dbReference>
<feature type="non-terminal residue" evidence="13">
    <location>
        <position position="1"/>
    </location>
</feature>
<protein>
    <recommendedName>
        <fullName evidence="9">Polyadenylate-binding protein</fullName>
        <shortName evidence="9">PABP</shortName>
    </recommendedName>
</protein>
<evidence type="ECO:0000259" key="11">
    <source>
        <dbReference type="PROSITE" id="PS50102"/>
    </source>
</evidence>
<dbReference type="FunFam" id="3.30.70.330:FF:000003">
    <property type="entry name" value="Polyadenylate-binding protein"/>
    <property type="match status" value="1"/>
</dbReference>
<dbReference type="NCBIfam" id="TIGR01628">
    <property type="entry name" value="PABP-1234"/>
    <property type="match status" value="1"/>
</dbReference>
<dbReference type="SMART" id="SM00360">
    <property type="entry name" value="RRM"/>
    <property type="match status" value="4"/>
</dbReference>
<evidence type="ECO:0000259" key="12">
    <source>
        <dbReference type="PROSITE" id="PS51309"/>
    </source>
</evidence>
<comment type="similarity">
    <text evidence="2 9">Belongs to the polyadenylate-binding protein type-1 family.</text>
</comment>
<evidence type="ECO:0000256" key="5">
    <source>
        <dbReference type="ARBA" id="ARBA00022884"/>
    </source>
</evidence>
<feature type="domain" description="PABC" evidence="12">
    <location>
        <begin position="543"/>
        <end position="620"/>
    </location>
</feature>
<dbReference type="InterPro" id="IPR045305">
    <property type="entry name" value="RRM2_I_PABPs"/>
</dbReference>
<dbReference type="PANTHER" id="PTHR48025:SF1">
    <property type="entry name" value="RRM DOMAIN-CONTAINING PROTEIN"/>
    <property type="match status" value="1"/>
</dbReference>
<dbReference type="PANTHER" id="PTHR48025">
    <property type="entry name" value="OS02G0815200 PROTEIN"/>
    <property type="match status" value="1"/>
</dbReference>
<feature type="domain" description="RRM" evidence="11">
    <location>
        <begin position="191"/>
        <end position="268"/>
    </location>
</feature>
<dbReference type="InterPro" id="IPR006515">
    <property type="entry name" value="PABP_1234"/>
</dbReference>
<comment type="subcellular location">
    <subcellularLocation>
        <location evidence="1 9">Cytoplasm</location>
    </subcellularLocation>
</comment>
<dbReference type="GO" id="GO:0010628">
    <property type="term" value="P:positive regulation of gene expression"/>
    <property type="evidence" value="ECO:0007669"/>
    <property type="project" value="UniProtKB-ARBA"/>
</dbReference>
<feature type="non-terminal residue" evidence="13">
    <location>
        <position position="642"/>
    </location>
</feature>
<dbReference type="CDD" id="cd12379">
    <property type="entry name" value="RRM2_I_PABPs"/>
    <property type="match status" value="1"/>
</dbReference>
<dbReference type="Proteomes" id="UP000736164">
    <property type="component" value="Unassembled WGS sequence"/>
</dbReference>
<evidence type="ECO:0000256" key="8">
    <source>
        <dbReference type="PROSITE-ProRule" id="PRU00176"/>
    </source>
</evidence>
<evidence type="ECO:0000256" key="6">
    <source>
        <dbReference type="ARBA" id="ARBA00057784"/>
    </source>
</evidence>
<dbReference type="FunFam" id="3.30.70.330:FF:000042">
    <property type="entry name" value="Polyadenylate-binding protein"/>
    <property type="match status" value="1"/>
</dbReference>
<dbReference type="Pfam" id="PF00076">
    <property type="entry name" value="RRM_1"/>
    <property type="match status" value="4"/>
</dbReference>
<feature type="region of interest" description="Disordered" evidence="10">
    <location>
        <begin position="434"/>
        <end position="477"/>
    </location>
</feature>
<dbReference type="InterPro" id="IPR036053">
    <property type="entry name" value="PABP-dom"/>
</dbReference>
<dbReference type="FunFam" id="1.10.1900.10:FF:000001">
    <property type="entry name" value="Polyadenylate-binding protein"/>
    <property type="match status" value="1"/>
</dbReference>
<accession>A0A8J7NVF3</accession>
<dbReference type="CDD" id="cd12380">
    <property type="entry name" value="RRM3_I_PABPs"/>
    <property type="match status" value="1"/>
</dbReference>